<comment type="caution">
    <text evidence="1">The sequence shown here is derived from an EMBL/GenBank/DDBJ whole genome shotgun (WGS) entry which is preliminary data.</text>
</comment>
<accession>A0A6P0HIJ1</accession>
<dbReference type="Proteomes" id="UP000468687">
    <property type="component" value="Unassembled WGS sequence"/>
</dbReference>
<keyword evidence="2" id="KW-1185">Reference proteome</keyword>
<proteinExistence type="predicted"/>
<organism evidence="1 2">
    <name type="scientific">Nocardioides zeae</name>
    <dbReference type="NCBI Taxonomy" id="1457234"/>
    <lineage>
        <taxon>Bacteria</taxon>
        <taxon>Bacillati</taxon>
        <taxon>Actinomycetota</taxon>
        <taxon>Actinomycetes</taxon>
        <taxon>Propionibacteriales</taxon>
        <taxon>Nocardioidaceae</taxon>
        <taxon>Nocardioides</taxon>
    </lineage>
</organism>
<evidence type="ECO:0000313" key="2">
    <source>
        <dbReference type="Proteomes" id="UP000468687"/>
    </source>
</evidence>
<reference evidence="1 2" key="1">
    <citation type="journal article" date="2014" name="Int. J. Syst. Evol. Microbiol.">
        <title>Nocardioides zeae sp. nov., isolated from the stem of Zea mays.</title>
        <authorList>
            <person name="Glaeser S.P."/>
            <person name="McInroy J.A."/>
            <person name="Busse H.J."/>
            <person name="Kampfer P."/>
        </authorList>
    </citation>
    <scope>NUCLEOTIDE SEQUENCE [LARGE SCALE GENOMIC DNA]</scope>
    <source>
        <strain evidence="1 2">JCM 30728</strain>
    </source>
</reference>
<dbReference type="Pfam" id="PF11855">
    <property type="entry name" value="DUF3375"/>
    <property type="match status" value="1"/>
</dbReference>
<dbReference type="AlphaFoldDB" id="A0A6P0HIJ1"/>
<gene>
    <name evidence="1" type="ORF">G3T38_07275</name>
</gene>
<dbReference type="RefSeq" id="WP_163771463.1">
    <property type="nucleotide sequence ID" value="NZ_JAAGXA010000004.1"/>
</dbReference>
<protein>
    <submittedName>
        <fullName evidence="1">DUF3375 domain-containing protein</fullName>
    </submittedName>
</protein>
<dbReference type="EMBL" id="JAAGXA010000004">
    <property type="protein sequence ID" value="NEN78074.1"/>
    <property type="molecule type" value="Genomic_DNA"/>
</dbReference>
<evidence type="ECO:0000313" key="1">
    <source>
        <dbReference type="EMBL" id="NEN78074.1"/>
    </source>
</evidence>
<name>A0A6P0HIJ1_9ACTN</name>
<sequence>MSALATALAYRRLVEQSAALRLLRADHAPVIAAVLAEHLGAPGARMAADDLYELVDADLEVLRDHVDLPQNARGYCDDWRSAGFLVRRPAAEARGETLELSPDAVVALRMLAQLEAPRSAITQSRLVNLAQAVRQLAIDTDPDVSRRLDALRAERQQIDEQIARVAAGEVDVLNERQTRERLQEVLLQARDLPGDFAGVRARFEELNHQLRASILDSDDPGSVLDDVFRGVDLIESSDEGQTFSAFSALLRDAERSSELESDLAAVLDRAVVDMLEPASRRALRSLVRDLKRGSREVHGVLTEFARGLRRYVFSQEFQRDRALRDAVQEALAAAVPASRHLKPYAALDRELELSTLRMASVGEIAVHDPTEFDTGATLAAAEPAEVDLAALAAIARESEIDFVELIDNVNAVVDSQGEVTVAGVLAVAPATQGLASVVGLLSLAMAHGQVRSDVTELLAWTGADGVPRAAEVITHVFTRRIA</sequence>
<dbReference type="InterPro" id="IPR021804">
    <property type="entry name" value="DUF3375"/>
</dbReference>